<proteinExistence type="predicted"/>
<evidence type="ECO:0000259" key="3">
    <source>
        <dbReference type="Pfam" id="PF13359"/>
    </source>
</evidence>
<protein>
    <recommendedName>
        <fullName evidence="3">DDE Tnp4 domain-containing protein</fullName>
    </recommendedName>
</protein>
<organism evidence="4 5">
    <name type="scientific">Mythimna separata</name>
    <name type="common">Oriental armyworm</name>
    <name type="synonym">Pseudaletia separata</name>
    <dbReference type="NCBI Taxonomy" id="271217"/>
    <lineage>
        <taxon>Eukaryota</taxon>
        <taxon>Metazoa</taxon>
        <taxon>Ecdysozoa</taxon>
        <taxon>Arthropoda</taxon>
        <taxon>Hexapoda</taxon>
        <taxon>Insecta</taxon>
        <taxon>Pterygota</taxon>
        <taxon>Neoptera</taxon>
        <taxon>Endopterygota</taxon>
        <taxon>Lepidoptera</taxon>
        <taxon>Glossata</taxon>
        <taxon>Ditrysia</taxon>
        <taxon>Noctuoidea</taxon>
        <taxon>Noctuidae</taxon>
        <taxon>Noctuinae</taxon>
        <taxon>Hadenini</taxon>
        <taxon>Mythimna</taxon>
    </lineage>
</organism>
<dbReference type="GO" id="GO:0046872">
    <property type="term" value="F:metal ion binding"/>
    <property type="evidence" value="ECO:0007669"/>
    <property type="project" value="UniProtKB-KW"/>
</dbReference>
<keyword evidence="2" id="KW-0479">Metal-binding</keyword>
<evidence type="ECO:0000256" key="2">
    <source>
        <dbReference type="ARBA" id="ARBA00022723"/>
    </source>
</evidence>
<feature type="domain" description="DDE Tnp4" evidence="3">
    <location>
        <begin position="29"/>
        <end position="106"/>
    </location>
</feature>
<keyword evidence="5" id="KW-1185">Reference proteome</keyword>
<gene>
    <name evidence="4" type="ORF">PYW07_009612</name>
</gene>
<dbReference type="EMBL" id="JARGEI010000023">
    <property type="protein sequence ID" value="KAJ8710246.1"/>
    <property type="molecule type" value="Genomic_DNA"/>
</dbReference>
<evidence type="ECO:0000313" key="5">
    <source>
        <dbReference type="Proteomes" id="UP001231518"/>
    </source>
</evidence>
<comment type="caution">
    <text evidence="4">The sequence shown here is derived from an EMBL/GenBank/DDBJ whole genome shotgun (WGS) entry which is preliminary data.</text>
</comment>
<sequence length="158" mass="18162">MLDSRLRRLTKRNNAITPVDQILLALQFYASGSFLRCVGDSKGVHKSTQTLQQQENISIMKVIRTRNVVERTFGCWKRRFPAIGSKLRVNLKYMQAIIVATAVLHNICRKMNEEQPPDLVDINEEIDIVHETGTNYEDSTRGELISSYFDRLADNHII</sequence>
<dbReference type="AlphaFoldDB" id="A0AAD7YC64"/>
<name>A0AAD7YC64_MYTSE</name>
<dbReference type="Proteomes" id="UP001231518">
    <property type="component" value="Chromosome 23"/>
</dbReference>
<comment type="cofactor">
    <cofactor evidence="1">
        <name>a divalent metal cation</name>
        <dbReference type="ChEBI" id="CHEBI:60240"/>
    </cofactor>
</comment>
<reference evidence="4" key="1">
    <citation type="submission" date="2023-03" db="EMBL/GenBank/DDBJ databases">
        <title>Chromosome-level genomes of two armyworms, Mythimna separata and Mythimna loreyi, provide insights into the biosynthesis and reception of sex pheromones.</title>
        <authorList>
            <person name="Zhao H."/>
        </authorList>
    </citation>
    <scope>NUCLEOTIDE SEQUENCE</scope>
    <source>
        <strain evidence="4">BeijingLab</strain>
        <tissue evidence="4">Pupa</tissue>
    </source>
</reference>
<accession>A0AAD7YC64</accession>
<dbReference type="Pfam" id="PF13359">
    <property type="entry name" value="DDE_Tnp_4"/>
    <property type="match status" value="1"/>
</dbReference>
<evidence type="ECO:0000256" key="1">
    <source>
        <dbReference type="ARBA" id="ARBA00001968"/>
    </source>
</evidence>
<evidence type="ECO:0000313" key="4">
    <source>
        <dbReference type="EMBL" id="KAJ8710246.1"/>
    </source>
</evidence>
<dbReference type="InterPro" id="IPR027806">
    <property type="entry name" value="HARBI1_dom"/>
</dbReference>